<evidence type="ECO:0000313" key="1">
    <source>
        <dbReference type="EMBL" id="KAL0444083.1"/>
    </source>
</evidence>
<gene>
    <name evidence="1" type="ORF">Slati_2131000</name>
</gene>
<sequence>MELRMAGGCPSKGPLVHMENLSQCTTTLVNLKRRGMDSDFGCPWCSDSEENLLHSLLCFHYPRLIWTLSGLPYTAYNADQIAWKARSGDYTEH</sequence>
<organism evidence="1">
    <name type="scientific">Sesamum latifolium</name>
    <dbReference type="NCBI Taxonomy" id="2727402"/>
    <lineage>
        <taxon>Eukaryota</taxon>
        <taxon>Viridiplantae</taxon>
        <taxon>Streptophyta</taxon>
        <taxon>Embryophyta</taxon>
        <taxon>Tracheophyta</taxon>
        <taxon>Spermatophyta</taxon>
        <taxon>Magnoliopsida</taxon>
        <taxon>eudicotyledons</taxon>
        <taxon>Gunneridae</taxon>
        <taxon>Pentapetalae</taxon>
        <taxon>asterids</taxon>
        <taxon>lamiids</taxon>
        <taxon>Lamiales</taxon>
        <taxon>Pedaliaceae</taxon>
        <taxon>Sesamum</taxon>
    </lineage>
</organism>
<reference evidence="1" key="1">
    <citation type="submission" date="2020-06" db="EMBL/GenBank/DDBJ databases">
        <authorList>
            <person name="Li T."/>
            <person name="Hu X."/>
            <person name="Zhang T."/>
            <person name="Song X."/>
            <person name="Zhang H."/>
            <person name="Dai N."/>
            <person name="Sheng W."/>
            <person name="Hou X."/>
            <person name="Wei L."/>
        </authorList>
    </citation>
    <scope>NUCLEOTIDE SEQUENCE</scope>
    <source>
        <strain evidence="1">KEN1</strain>
        <tissue evidence="1">Leaf</tissue>
    </source>
</reference>
<accession>A0AAW2WRD2</accession>
<dbReference type="AlphaFoldDB" id="A0AAW2WRD2"/>
<name>A0AAW2WRD2_9LAMI</name>
<evidence type="ECO:0008006" key="2">
    <source>
        <dbReference type="Google" id="ProtNLM"/>
    </source>
</evidence>
<dbReference type="EMBL" id="JACGWN010000007">
    <property type="protein sequence ID" value="KAL0444083.1"/>
    <property type="molecule type" value="Genomic_DNA"/>
</dbReference>
<reference evidence="1" key="2">
    <citation type="journal article" date="2024" name="Plant">
        <title>Genomic evolution and insights into agronomic trait innovations of Sesamum species.</title>
        <authorList>
            <person name="Miao H."/>
            <person name="Wang L."/>
            <person name="Qu L."/>
            <person name="Liu H."/>
            <person name="Sun Y."/>
            <person name="Le M."/>
            <person name="Wang Q."/>
            <person name="Wei S."/>
            <person name="Zheng Y."/>
            <person name="Lin W."/>
            <person name="Duan Y."/>
            <person name="Cao H."/>
            <person name="Xiong S."/>
            <person name="Wang X."/>
            <person name="Wei L."/>
            <person name="Li C."/>
            <person name="Ma Q."/>
            <person name="Ju M."/>
            <person name="Zhao R."/>
            <person name="Li G."/>
            <person name="Mu C."/>
            <person name="Tian Q."/>
            <person name="Mei H."/>
            <person name="Zhang T."/>
            <person name="Gao T."/>
            <person name="Zhang H."/>
        </authorList>
    </citation>
    <scope>NUCLEOTIDE SEQUENCE</scope>
    <source>
        <strain evidence="1">KEN1</strain>
    </source>
</reference>
<comment type="caution">
    <text evidence="1">The sequence shown here is derived from an EMBL/GenBank/DDBJ whole genome shotgun (WGS) entry which is preliminary data.</text>
</comment>
<protein>
    <recommendedName>
        <fullName evidence="2">Reverse transcriptase zinc-binding domain-containing protein</fullName>
    </recommendedName>
</protein>
<proteinExistence type="predicted"/>